<sequence>MVKEKVAQTPIVQPKQPKVATRRNIDRFLEATGKTEKDYFDWATEVGRRMHINKLDALVCAKLELYTVAHLANRPTEIPEGMPETEMDEHLVANSENPYELACLWQRVTANAENWVSKETILNEWLTGISKEDFERWGDKNHLGDINKKWWNKDAAALDVKLEEINSMSLLNQPLTFEDAIDFIKSHKPGTYVNPAQLLIKRIEERFKAVTTFRIKDYYVSHLMKMCHLVPASEELADLPF</sequence>
<keyword evidence="2" id="KW-1185">Reference proteome</keyword>
<comment type="caution">
    <text evidence="1">The sequence shown here is derived from an EMBL/GenBank/DDBJ whole genome shotgun (WGS) entry which is preliminary data.</text>
</comment>
<accession>A0A4R4K175</accession>
<evidence type="ECO:0000313" key="2">
    <source>
        <dbReference type="Proteomes" id="UP000295706"/>
    </source>
</evidence>
<dbReference type="OrthoDB" id="956558at2"/>
<gene>
    <name evidence="1" type="ORF">EZE20_21720</name>
</gene>
<proteinExistence type="predicted"/>
<evidence type="ECO:0000313" key="1">
    <source>
        <dbReference type="EMBL" id="TDB60111.1"/>
    </source>
</evidence>
<dbReference type="Proteomes" id="UP000295706">
    <property type="component" value="Unassembled WGS sequence"/>
</dbReference>
<protein>
    <submittedName>
        <fullName evidence="1">Uncharacterized protein</fullName>
    </submittedName>
</protein>
<name>A0A4R4K175_9BACT</name>
<organism evidence="1 2">
    <name type="scientific">Arundinibacter roseus</name>
    <dbReference type="NCBI Taxonomy" id="2070510"/>
    <lineage>
        <taxon>Bacteria</taxon>
        <taxon>Pseudomonadati</taxon>
        <taxon>Bacteroidota</taxon>
        <taxon>Cytophagia</taxon>
        <taxon>Cytophagales</taxon>
        <taxon>Spirosomataceae</taxon>
        <taxon>Arundinibacter</taxon>
    </lineage>
</organism>
<dbReference type="AlphaFoldDB" id="A0A4R4K175"/>
<reference evidence="1 2" key="1">
    <citation type="submission" date="2019-02" db="EMBL/GenBank/DDBJ databases">
        <title>Arundinibacter roseus gen. nov., sp. nov., a new member of the family Cytophagaceae.</title>
        <authorList>
            <person name="Szuroczki S."/>
            <person name="Khayer B."/>
            <person name="Sproer C."/>
            <person name="Toumi M."/>
            <person name="Szabo A."/>
            <person name="Felfoldi T."/>
            <person name="Schumann P."/>
            <person name="Toth E."/>
        </authorList>
    </citation>
    <scope>NUCLEOTIDE SEQUENCE [LARGE SCALE GENOMIC DNA]</scope>
    <source>
        <strain evidence="1 2">DMA-k-7a</strain>
    </source>
</reference>
<dbReference type="EMBL" id="SMJU01000018">
    <property type="protein sequence ID" value="TDB60111.1"/>
    <property type="molecule type" value="Genomic_DNA"/>
</dbReference>